<gene>
    <name evidence="2" type="ORF">AKJ09_11341</name>
</gene>
<reference evidence="2 3" key="1">
    <citation type="submission" date="2015-08" db="EMBL/GenBank/DDBJ databases">
        <authorList>
            <person name="Babu N.S."/>
            <person name="Beckwith C.J."/>
            <person name="Beseler K.G."/>
            <person name="Brison A."/>
            <person name="Carone J.V."/>
            <person name="Caskin T.P."/>
            <person name="Diamond M."/>
            <person name="Durham M.E."/>
            <person name="Foxe J.M."/>
            <person name="Go M."/>
            <person name="Henderson B.A."/>
            <person name="Jones I.B."/>
            <person name="McGettigan J.A."/>
            <person name="Micheletti S.J."/>
            <person name="Nasrallah M.E."/>
            <person name="Ortiz D."/>
            <person name="Piller C.R."/>
            <person name="Privatt S.R."/>
            <person name="Schneider S.L."/>
            <person name="Sharp S."/>
            <person name="Smith T.C."/>
            <person name="Stanton J.D."/>
            <person name="Ullery H.E."/>
            <person name="Wilson R.J."/>
            <person name="Serrano M.G."/>
            <person name="Buck G."/>
            <person name="Lee V."/>
            <person name="Wang Y."/>
            <person name="Carvalho R."/>
            <person name="Voegtly L."/>
            <person name="Shi R."/>
            <person name="Duckworth R."/>
            <person name="Johnson A."/>
            <person name="Loviza R."/>
            <person name="Walstead R."/>
            <person name="Shah Z."/>
            <person name="Kiflezghi M."/>
            <person name="Wade K."/>
            <person name="Ball S.L."/>
            <person name="Bradley K.W."/>
            <person name="Asai D.J."/>
            <person name="Bowman C.A."/>
            <person name="Russell D.A."/>
            <person name="Pope W.H."/>
            <person name="Jacobs-Sera D."/>
            <person name="Hendrix R.W."/>
            <person name="Hatfull G.F."/>
        </authorList>
    </citation>
    <scope>NUCLEOTIDE SEQUENCE [LARGE SCALE GENOMIC DNA]</scope>
    <source>
        <strain evidence="2 3">DSM 27648</strain>
    </source>
</reference>
<proteinExistence type="predicted"/>
<dbReference type="KEGG" id="llu:AKJ09_11341"/>
<dbReference type="Pfam" id="PF13590">
    <property type="entry name" value="DUF4136"/>
    <property type="match status" value="1"/>
</dbReference>
<dbReference type="EMBL" id="CP012333">
    <property type="protein sequence ID" value="AKV04678.1"/>
    <property type="molecule type" value="Genomic_DNA"/>
</dbReference>
<feature type="domain" description="DUF4136" evidence="1">
    <location>
        <begin position="23"/>
        <end position="159"/>
    </location>
</feature>
<evidence type="ECO:0000259" key="1">
    <source>
        <dbReference type="Pfam" id="PF13590"/>
    </source>
</evidence>
<organism evidence="2 3">
    <name type="scientific">Labilithrix luteola</name>
    <dbReference type="NCBI Taxonomy" id="1391654"/>
    <lineage>
        <taxon>Bacteria</taxon>
        <taxon>Pseudomonadati</taxon>
        <taxon>Myxococcota</taxon>
        <taxon>Polyangia</taxon>
        <taxon>Polyangiales</taxon>
        <taxon>Labilitrichaceae</taxon>
        <taxon>Labilithrix</taxon>
    </lineage>
</organism>
<dbReference type="STRING" id="1391654.AKJ09_11341"/>
<accession>A0A0K1QG21</accession>
<dbReference type="AlphaFoldDB" id="A0A0K1QG21"/>
<keyword evidence="3" id="KW-1185">Reference proteome</keyword>
<name>A0A0K1QG21_9BACT</name>
<dbReference type="Proteomes" id="UP000064967">
    <property type="component" value="Chromosome"/>
</dbReference>
<dbReference type="InterPro" id="IPR025411">
    <property type="entry name" value="DUF4136"/>
</dbReference>
<evidence type="ECO:0000313" key="2">
    <source>
        <dbReference type="EMBL" id="AKV04678.1"/>
    </source>
</evidence>
<sequence>MAVLVAACSSTGPQKVKTPSKAQTADLTHYRTYAQETAQEAPVGFELTSLAPEVDQAMRASVDEELAKRGYVQAPASSADLVVRNASGRRKVILAPAGQTLLVGAPERVATQAELVIDIFDRSSGDQVFHGFAQEEVEPGRVKEKKISHAVSKVLAKVPTSLETAKAPAAFEAQR</sequence>
<evidence type="ECO:0000313" key="3">
    <source>
        <dbReference type="Proteomes" id="UP000064967"/>
    </source>
</evidence>
<protein>
    <recommendedName>
        <fullName evidence="1">DUF4136 domain-containing protein</fullName>
    </recommendedName>
</protein>
<dbReference type="Gene3D" id="3.30.160.670">
    <property type="match status" value="1"/>
</dbReference>